<dbReference type="EMBL" id="VIFM01000334">
    <property type="protein sequence ID" value="TQF09543.1"/>
    <property type="molecule type" value="Genomic_DNA"/>
</dbReference>
<keyword evidence="2" id="KW-1185">Reference proteome</keyword>
<dbReference type="Proteomes" id="UP000315369">
    <property type="component" value="Unassembled WGS sequence"/>
</dbReference>
<accession>A0A540WKK2</accession>
<protein>
    <submittedName>
        <fullName evidence="1">Uncharacterized protein</fullName>
    </submittedName>
</protein>
<evidence type="ECO:0000313" key="1">
    <source>
        <dbReference type="EMBL" id="TQF09543.1"/>
    </source>
</evidence>
<dbReference type="RefSeq" id="WP_141648631.1">
    <property type="nucleotide sequence ID" value="NZ_VIFM01000334.1"/>
</dbReference>
<dbReference type="AlphaFoldDB" id="A0A540WKK2"/>
<comment type="caution">
    <text evidence="1">The sequence shown here is derived from an EMBL/GenBank/DDBJ whole genome shotgun (WGS) entry which is preliminary data.</text>
</comment>
<gene>
    <name evidence="1" type="ORF">FJV41_44055</name>
</gene>
<dbReference type="OrthoDB" id="4233245at2"/>
<organism evidence="1 2">
    <name type="scientific">Myxococcus llanfairpwllgwyngyllgogerychwyrndrobwllllantysiliogogogochensis</name>
    <dbReference type="NCBI Taxonomy" id="2590453"/>
    <lineage>
        <taxon>Bacteria</taxon>
        <taxon>Pseudomonadati</taxon>
        <taxon>Myxococcota</taxon>
        <taxon>Myxococcia</taxon>
        <taxon>Myxococcales</taxon>
        <taxon>Cystobacterineae</taxon>
        <taxon>Myxococcaceae</taxon>
        <taxon>Myxococcus</taxon>
    </lineage>
</organism>
<reference evidence="1 2" key="1">
    <citation type="submission" date="2019-06" db="EMBL/GenBank/DDBJ databases">
        <authorList>
            <person name="Livingstone P."/>
            <person name="Whitworth D."/>
        </authorList>
    </citation>
    <scope>NUCLEOTIDE SEQUENCE [LARGE SCALE GENOMIC DNA]</scope>
    <source>
        <strain evidence="1 2">AM401</strain>
    </source>
</reference>
<evidence type="ECO:0000313" key="2">
    <source>
        <dbReference type="Proteomes" id="UP000315369"/>
    </source>
</evidence>
<name>A0A540WKK2_9BACT</name>
<sequence length="144" mass="14247">MALECPGTIAATYNPGIKLEAQAISATAMGSFGPCVGVPLTLPSGTFTATGGGTLSCVTGDSTFDAVINWNDNSTSNASVTATIDVRPGGAVVVYTGTLSSGKFSGATIVITVALLTTDLDNCLTAQGVTFTSGAGTITFAKVL</sequence>
<proteinExistence type="predicted"/>